<reference evidence="1" key="1">
    <citation type="submission" date="2018-02" db="EMBL/GenBank/DDBJ databases">
        <title>Rhizophora mucronata_Transcriptome.</title>
        <authorList>
            <person name="Meera S.P."/>
            <person name="Sreeshan A."/>
            <person name="Augustine A."/>
        </authorList>
    </citation>
    <scope>NUCLEOTIDE SEQUENCE</scope>
    <source>
        <tissue evidence="1">Leaf</tissue>
    </source>
</reference>
<dbReference type="AlphaFoldDB" id="A0A2P2N576"/>
<evidence type="ECO:0000313" key="1">
    <source>
        <dbReference type="EMBL" id="MBX37575.1"/>
    </source>
</evidence>
<name>A0A2P2N576_RHIMU</name>
<accession>A0A2P2N576</accession>
<proteinExistence type="predicted"/>
<protein>
    <submittedName>
        <fullName evidence="1">Uncharacterized protein</fullName>
    </submittedName>
</protein>
<organism evidence="1">
    <name type="scientific">Rhizophora mucronata</name>
    <name type="common">Asiatic mangrove</name>
    <dbReference type="NCBI Taxonomy" id="61149"/>
    <lineage>
        <taxon>Eukaryota</taxon>
        <taxon>Viridiplantae</taxon>
        <taxon>Streptophyta</taxon>
        <taxon>Embryophyta</taxon>
        <taxon>Tracheophyta</taxon>
        <taxon>Spermatophyta</taxon>
        <taxon>Magnoliopsida</taxon>
        <taxon>eudicotyledons</taxon>
        <taxon>Gunneridae</taxon>
        <taxon>Pentapetalae</taxon>
        <taxon>rosids</taxon>
        <taxon>fabids</taxon>
        <taxon>Malpighiales</taxon>
        <taxon>Rhizophoraceae</taxon>
        <taxon>Rhizophora</taxon>
    </lineage>
</organism>
<sequence length="63" mass="7184">MTWVNSLQELSKLGQCGIQLGKIFRENRQLIVMFLSTLWPPQTSAANVSNCLYWFHRALSGVT</sequence>
<dbReference type="EMBL" id="GGEC01057091">
    <property type="protein sequence ID" value="MBX37575.1"/>
    <property type="molecule type" value="Transcribed_RNA"/>
</dbReference>